<name>A0A2H1WA90_SPOFR</name>
<dbReference type="Pfam" id="PF02709">
    <property type="entry name" value="Glyco_transf_7C"/>
    <property type="match status" value="1"/>
</dbReference>
<comment type="similarity">
    <text evidence="4 16">Belongs to the glycosyltransferase 7 family.</text>
</comment>
<dbReference type="UniPathway" id="UPA00378"/>
<dbReference type="PANTHER" id="PTHR19300:SF30">
    <property type="entry name" value="BETA-1,4-GALACTOSYLTRANSFERASE 7"/>
    <property type="match status" value="1"/>
</dbReference>
<comment type="cofactor">
    <cofactor evidence="1 16">
        <name>Mn(2+)</name>
        <dbReference type="ChEBI" id="CHEBI:29035"/>
    </cofactor>
</comment>
<dbReference type="PRINTS" id="PR02050">
    <property type="entry name" value="B14GALTRFASE"/>
</dbReference>
<feature type="domain" description="Galactosyltransferase N-terminal" evidence="18">
    <location>
        <begin position="57"/>
        <end position="142"/>
    </location>
</feature>
<evidence type="ECO:0000256" key="9">
    <source>
        <dbReference type="ARBA" id="ARBA00022968"/>
    </source>
</evidence>
<dbReference type="GO" id="GO:0046872">
    <property type="term" value="F:metal ion binding"/>
    <property type="evidence" value="ECO:0007669"/>
    <property type="project" value="UniProtKB-UniRule"/>
</dbReference>
<dbReference type="CDD" id="cd00899">
    <property type="entry name" value="b4GalT"/>
    <property type="match status" value="1"/>
</dbReference>
<keyword evidence="14 16" id="KW-0464">Manganese</keyword>
<evidence type="ECO:0000256" key="8">
    <source>
        <dbReference type="ARBA" id="ARBA00022723"/>
    </source>
</evidence>
<comment type="catalytic activity">
    <reaction evidence="15">
        <text>3-O-(beta-D-xylosyl)-L-seryl-[protein] + UDP-alpha-D-galactose = 3-O-(beta-D-galactosyl-(1-&gt;4)-beta-D-xylosyl)-L-seryl-[protein] + UDP + H(+)</text>
        <dbReference type="Rhea" id="RHEA:15297"/>
        <dbReference type="Rhea" id="RHEA-COMP:12567"/>
        <dbReference type="Rhea" id="RHEA-COMP:12570"/>
        <dbReference type="ChEBI" id="CHEBI:15378"/>
        <dbReference type="ChEBI" id="CHEBI:58223"/>
        <dbReference type="ChEBI" id="CHEBI:66914"/>
        <dbReference type="ChEBI" id="CHEBI:132085"/>
        <dbReference type="ChEBI" id="CHEBI:132088"/>
        <dbReference type="EC" id="2.4.1.133"/>
    </reaction>
</comment>
<evidence type="ECO:0000313" key="19">
    <source>
        <dbReference type="EMBL" id="SOQ49970.1"/>
    </source>
</evidence>
<keyword evidence="7" id="KW-0812">Transmembrane</keyword>
<dbReference type="InterPro" id="IPR027995">
    <property type="entry name" value="Galactosyl_T_N"/>
</dbReference>
<organism evidence="19">
    <name type="scientific">Spodoptera frugiperda</name>
    <name type="common">Fall armyworm</name>
    <dbReference type="NCBI Taxonomy" id="7108"/>
    <lineage>
        <taxon>Eukaryota</taxon>
        <taxon>Metazoa</taxon>
        <taxon>Ecdysozoa</taxon>
        <taxon>Arthropoda</taxon>
        <taxon>Hexapoda</taxon>
        <taxon>Insecta</taxon>
        <taxon>Pterygota</taxon>
        <taxon>Neoptera</taxon>
        <taxon>Endopterygota</taxon>
        <taxon>Lepidoptera</taxon>
        <taxon>Glossata</taxon>
        <taxon>Ditrysia</taxon>
        <taxon>Noctuoidea</taxon>
        <taxon>Noctuidae</taxon>
        <taxon>Amphipyrinae</taxon>
        <taxon>Spodoptera</taxon>
    </lineage>
</organism>
<dbReference type="EMBL" id="ODYU01007305">
    <property type="protein sequence ID" value="SOQ49970.1"/>
    <property type="molecule type" value="Genomic_DNA"/>
</dbReference>
<comment type="function">
    <text evidence="16">Catalyzes the transfer of galactose onto proteins or lipids.</text>
</comment>
<evidence type="ECO:0000256" key="14">
    <source>
        <dbReference type="ARBA" id="ARBA00023211"/>
    </source>
</evidence>
<comment type="pathway">
    <text evidence="3 16">Protein modification; protein glycosylation.</text>
</comment>
<evidence type="ECO:0000259" key="17">
    <source>
        <dbReference type="Pfam" id="PF02709"/>
    </source>
</evidence>
<dbReference type="FunFam" id="3.90.550.10:FF:000062">
    <property type="entry name" value="beta-1,4-galactosyltransferase 7 isoform X1"/>
    <property type="match status" value="1"/>
</dbReference>
<evidence type="ECO:0000256" key="1">
    <source>
        <dbReference type="ARBA" id="ARBA00001936"/>
    </source>
</evidence>
<evidence type="ECO:0000256" key="10">
    <source>
        <dbReference type="ARBA" id="ARBA00022989"/>
    </source>
</evidence>
<dbReference type="GO" id="GO:0030166">
    <property type="term" value="P:proteoglycan biosynthetic process"/>
    <property type="evidence" value="ECO:0007669"/>
    <property type="project" value="TreeGrafter"/>
</dbReference>
<dbReference type="GO" id="GO:0046525">
    <property type="term" value="F:xylosylprotein 4-beta-galactosyltransferase activity"/>
    <property type="evidence" value="ECO:0007669"/>
    <property type="project" value="UniProtKB-EC"/>
</dbReference>
<dbReference type="Gene3D" id="3.90.550.10">
    <property type="entry name" value="Spore Coat Polysaccharide Biosynthesis Protein SpsA, Chain A"/>
    <property type="match status" value="1"/>
</dbReference>
<feature type="domain" description="Galactosyltransferase C-terminal" evidence="17">
    <location>
        <begin position="149"/>
        <end position="225"/>
    </location>
</feature>
<keyword evidence="13 16" id="KW-0325">Glycoprotein</keyword>
<keyword evidence="9 16" id="KW-0735">Signal-anchor</keyword>
<dbReference type="Pfam" id="PF13733">
    <property type="entry name" value="Glyco_transf_7N"/>
    <property type="match status" value="1"/>
</dbReference>
<dbReference type="EC" id="2.4.1.-" evidence="16"/>
<evidence type="ECO:0000256" key="13">
    <source>
        <dbReference type="ARBA" id="ARBA00023180"/>
    </source>
</evidence>
<keyword evidence="10" id="KW-1133">Transmembrane helix</keyword>
<evidence type="ECO:0000256" key="2">
    <source>
        <dbReference type="ARBA" id="ARBA00004323"/>
    </source>
</evidence>
<keyword evidence="11" id="KW-0333">Golgi apparatus</keyword>
<keyword evidence="6 16" id="KW-0808">Transferase</keyword>
<evidence type="ECO:0000256" key="7">
    <source>
        <dbReference type="ARBA" id="ARBA00022692"/>
    </source>
</evidence>
<dbReference type="AlphaFoldDB" id="A0A2H1WA90"/>
<sequence length="365" mass="42560">MNRRINFMGYRLSGSKCLGICLMLTFVMGCYLAALPIRYEKEALPNPVRQRITSQETPKKRLAVLVPFRDRFEELLEFVPHMYSFLNRQKIPFHIFIVQQKDNNRFNRASLINVGFIYSKKDYDYIAMHDVDLLPMNDNLKYDYPAAGPMHISSPKTHPKYHYDTFIGGILLVTREQYELVNGMSNNYWGWGLEDDEFYVRLKDAKLTVMRPSNISTGIDNTFRHVHDKTYRKRDMRKCYNQREVTRRRDRETGIHDVSYKLHNTHTVAVDGLNVTVLNVELICDKNRTPWCQCPEPYVSHVGIADDAIRTIQVSGRSCSQSQGQIFLFQIDQEGTFEHQSKYNNINNVCLSVSPLMKLFACSKV</sequence>
<evidence type="ECO:0000256" key="15">
    <source>
        <dbReference type="ARBA" id="ARBA00051458"/>
    </source>
</evidence>
<accession>A0A2H1WA90</accession>
<comment type="subcellular location">
    <subcellularLocation>
        <location evidence="2">Golgi apparatus membrane</location>
        <topology evidence="2">Single-pass type II membrane protein</topology>
    </subcellularLocation>
    <subcellularLocation>
        <location evidence="16">Membrane</location>
        <topology evidence="16">Single-pass type II membrane protein</topology>
    </subcellularLocation>
</comment>
<evidence type="ECO:0000259" key="18">
    <source>
        <dbReference type="Pfam" id="PF13733"/>
    </source>
</evidence>
<reference evidence="19" key="1">
    <citation type="submission" date="2016-07" db="EMBL/GenBank/DDBJ databases">
        <authorList>
            <person name="Bretaudeau A."/>
        </authorList>
    </citation>
    <scope>NUCLEOTIDE SEQUENCE</scope>
    <source>
        <strain evidence="19">Rice</strain>
        <tissue evidence="19">Whole body</tissue>
    </source>
</reference>
<dbReference type="InterPro" id="IPR003859">
    <property type="entry name" value="Galactosyl_T"/>
</dbReference>
<protein>
    <recommendedName>
        <fullName evidence="16">Beta-1,4-N-acetylgalactosaminyltransferase</fullName>
        <ecNumber evidence="16">2.4.1.-</ecNumber>
    </recommendedName>
    <alternativeName>
        <fullName evidence="16">Beta-4-GalNAcT</fullName>
    </alternativeName>
</protein>
<proteinExistence type="inferred from homology"/>
<dbReference type="PROSITE" id="PS51257">
    <property type="entry name" value="PROKAR_LIPOPROTEIN"/>
    <property type="match status" value="1"/>
</dbReference>
<evidence type="ECO:0000256" key="11">
    <source>
        <dbReference type="ARBA" id="ARBA00023034"/>
    </source>
</evidence>
<dbReference type="InterPro" id="IPR027791">
    <property type="entry name" value="Galactosyl_T_C"/>
</dbReference>
<evidence type="ECO:0000256" key="4">
    <source>
        <dbReference type="ARBA" id="ARBA00005735"/>
    </source>
</evidence>
<dbReference type="GO" id="GO:0005975">
    <property type="term" value="P:carbohydrate metabolic process"/>
    <property type="evidence" value="ECO:0007669"/>
    <property type="project" value="InterPro"/>
</dbReference>
<keyword evidence="12" id="KW-0472">Membrane</keyword>
<keyword evidence="8 16" id="KW-0479">Metal-binding</keyword>
<dbReference type="PANTHER" id="PTHR19300">
    <property type="entry name" value="BETA-1,4-GALACTOSYLTRANSFERASE"/>
    <property type="match status" value="1"/>
</dbReference>
<dbReference type="SUPFAM" id="SSF53448">
    <property type="entry name" value="Nucleotide-diphospho-sugar transferases"/>
    <property type="match status" value="1"/>
</dbReference>
<evidence type="ECO:0000256" key="6">
    <source>
        <dbReference type="ARBA" id="ARBA00022679"/>
    </source>
</evidence>
<evidence type="ECO:0000256" key="16">
    <source>
        <dbReference type="RuleBase" id="RU368121"/>
    </source>
</evidence>
<evidence type="ECO:0000256" key="5">
    <source>
        <dbReference type="ARBA" id="ARBA00022676"/>
    </source>
</evidence>
<keyword evidence="5 16" id="KW-0328">Glycosyltransferase</keyword>
<evidence type="ECO:0000256" key="12">
    <source>
        <dbReference type="ARBA" id="ARBA00023136"/>
    </source>
</evidence>
<gene>
    <name evidence="19" type="ORF">SFRICE_036041</name>
</gene>
<evidence type="ECO:0000256" key="3">
    <source>
        <dbReference type="ARBA" id="ARBA00004922"/>
    </source>
</evidence>
<dbReference type="InterPro" id="IPR029044">
    <property type="entry name" value="Nucleotide-diphossugar_trans"/>
</dbReference>
<dbReference type="GO" id="GO:0000139">
    <property type="term" value="C:Golgi membrane"/>
    <property type="evidence" value="ECO:0007669"/>
    <property type="project" value="UniProtKB-SubCell"/>
</dbReference>